<protein>
    <recommendedName>
        <fullName evidence="7">VTT domain-containing protein</fullName>
    </recommendedName>
</protein>
<dbReference type="EMBL" id="UINC01004208">
    <property type="protein sequence ID" value="SVA12611.1"/>
    <property type="molecule type" value="Genomic_DNA"/>
</dbReference>
<gene>
    <name evidence="8" type="ORF">METZ01_LOCUS65465</name>
</gene>
<feature type="transmembrane region" description="Helical" evidence="6">
    <location>
        <begin position="17"/>
        <end position="46"/>
    </location>
</feature>
<dbReference type="Pfam" id="PF09335">
    <property type="entry name" value="VTT_dom"/>
    <property type="match status" value="1"/>
</dbReference>
<keyword evidence="3 6" id="KW-0812">Transmembrane</keyword>
<dbReference type="InterPro" id="IPR032818">
    <property type="entry name" value="DedA-like"/>
</dbReference>
<keyword evidence="2" id="KW-1003">Cell membrane</keyword>
<name>A0A381TAP5_9ZZZZ</name>
<evidence type="ECO:0000256" key="4">
    <source>
        <dbReference type="ARBA" id="ARBA00022989"/>
    </source>
</evidence>
<feature type="transmembrane region" description="Helical" evidence="6">
    <location>
        <begin position="172"/>
        <end position="191"/>
    </location>
</feature>
<organism evidence="8">
    <name type="scientific">marine metagenome</name>
    <dbReference type="NCBI Taxonomy" id="408172"/>
    <lineage>
        <taxon>unclassified sequences</taxon>
        <taxon>metagenomes</taxon>
        <taxon>ecological metagenomes</taxon>
    </lineage>
</organism>
<evidence type="ECO:0000256" key="5">
    <source>
        <dbReference type="ARBA" id="ARBA00023136"/>
    </source>
</evidence>
<feature type="transmembrane region" description="Helical" evidence="6">
    <location>
        <begin position="142"/>
        <end position="160"/>
    </location>
</feature>
<proteinExistence type="predicted"/>
<dbReference type="GO" id="GO:0005886">
    <property type="term" value="C:plasma membrane"/>
    <property type="evidence" value="ECO:0007669"/>
    <property type="project" value="UniProtKB-SubCell"/>
</dbReference>
<dbReference type="PANTHER" id="PTHR30353:SF15">
    <property type="entry name" value="INNER MEMBRANE PROTEIN YABI"/>
    <property type="match status" value="1"/>
</dbReference>
<evidence type="ECO:0000256" key="2">
    <source>
        <dbReference type="ARBA" id="ARBA00022475"/>
    </source>
</evidence>
<evidence type="ECO:0000256" key="6">
    <source>
        <dbReference type="SAM" id="Phobius"/>
    </source>
</evidence>
<feature type="domain" description="VTT" evidence="7">
    <location>
        <begin position="38"/>
        <end position="162"/>
    </location>
</feature>
<evidence type="ECO:0000256" key="3">
    <source>
        <dbReference type="ARBA" id="ARBA00022692"/>
    </source>
</evidence>
<sequence length="200" mass="22000">MFDPGVALLWLENNPEWIIGGIFFAAFLESFAVIGLLIPGVALLALISAMAGTLNLPLPFVLLFAYLGACMADIFSFLIGRYFQNKLDNKWPFVKRPHWLLEGRAFIKSYGVIGIFLGRFIGPVRALLPLVAGSLGMELRKFILIDLFSGIFWASIYMLPGYFAGKSIADSASVLPLTMSVIAAAIAVYLASRFKNLRKT</sequence>
<dbReference type="AlphaFoldDB" id="A0A381TAP5"/>
<evidence type="ECO:0000313" key="8">
    <source>
        <dbReference type="EMBL" id="SVA12611.1"/>
    </source>
</evidence>
<reference evidence="8" key="1">
    <citation type="submission" date="2018-05" db="EMBL/GenBank/DDBJ databases">
        <authorList>
            <person name="Lanie J.A."/>
            <person name="Ng W.-L."/>
            <person name="Kazmierczak K.M."/>
            <person name="Andrzejewski T.M."/>
            <person name="Davidsen T.M."/>
            <person name="Wayne K.J."/>
            <person name="Tettelin H."/>
            <person name="Glass J.I."/>
            <person name="Rusch D."/>
            <person name="Podicherti R."/>
            <person name="Tsui H.-C.T."/>
            <person name="Winkler M.E."/>
        </authorList>
    </citation>
    <scope>NUCLEOTIDE SEQUENCE</scope>
</reference>
<keyword evidence="5 6" id="KW-0472">Membrane</keyword>
<evidence type="ECO:0000259" key="7">
    <source>
        <dbReference type="Pfam" id="PF09335"/>
    </source>
</evidence>
<accession>A0A381TAP5</accession>
<feature type="transmembrane region" description="Helical" evidence="6">
    <location>
        <begin position="103"/>
        <end position="121"/>
    </location>
</feature>
<feature type="transmembrane region" description="Helical" evidence="6">
    <location>
        <begin position="58"/>
        <end position="83"/>
    </location>
</feature>
<dbReference type="PANTHER" id="PTHR30353">
    <property type="entry name" value="INNER MEMBRANE PROTEIN DEDA-RELATED"/>
    <property type="match status" value="1"/>
</dbReference>
<dbReference type="InterPro" id="IPR032816">
    <property type="entry name" value="VTT_dom"/>
</dbReference>
<evidence type="ECO:0000256" key="1">
    <source>
        <dbReference type="ARBA" id="ARBA00004651"/>
    </source>
</evidence>
<comment type="subcellular location">
    <subcellularLocation>
        <location evidence="1">Cell membrane</location>
        <topology evidence="1">Multi-pass membrane protein</topology>
    </subcellularLocation>
</comment>
<keyword evidence="4 6" id="KW-1133">Transmembrane helix</keyword>